<feature type="domain" description="Multidrug resistance protein MdtA-like alpha-helical hairpin" evidence="6">
    <location>
        <begin position="108"/>
        <end position="176"/>
    </location>
</feature>
<sequence>MNTLAPVRQLFLVSLISMSLIACTAEQPEQAGRQQSQPPVVADVTHLERQDIELEKAYSALLRSEHEVTLVARVTGTLQTRHFEQGDWVEAGQLLYSIEPERYQALVQQREADLKSAQAERSRAQRDADRYKTLLERRSVSRQQYDQALADLEVARAQVAQAEAALASARIDLGYTRVTAPVSGRVGLGQVNPGNLVASGTELVTVTPLDPLEVRFQMPLEDAQELRQQLQLDDLDRIHARLELAGSAMRNQPPLKGRLSFLGVRVDERTSTVQAAATFANPNQTLLPGQFVRVHIDGLKRYNVLAVPEVAVTQGLMGPQVFVVDASGKARAQQVTLGEVAGAQQIILDGLEPGMQVVTGDPAGIKPGSPIKAAQHEQAGDA</sequence>
<evidence type="ECO:0000259" key="6">
    <source>
        <dbReference type="Pfam" id="PF25876"/>
    </source>
</evidence>
<dbReference type="InterPro" id="IPR058626">
    <property type="entry name" value="MdtA-like_b-barrel"/>
</dbReference>
<feature type="coiled-coil region" evidence="3">
    <location>
        <begin position="107"/>
        <end position="172"/>
    </location>
</feature>
<feature type="signal peptide" evidence="5">
    <location>
        <begin position="1"/>
        <end position="24"/>
    </location>
</feature>
<dbReference type="SUPFAM" id="SSF111369">
    <property type="entry name" value="HlyD-like secretion proteins"/>
    <property type="match status" value="1"/>
</dbReference>
<dbReference type="InterPro" id="IPR006143">
    <property type="entry name" value="RND_pump_MFP"/>
</dbReference>
<feature type="domain" description="Multidrug resistance protein MdtA-like beta-barrel" evidence="8">
    <location>
        <begin position="211"/>
        <end position="297"/>
    </location>
</feature>
<dbReference type="Gene3D" id="2.40.30.170">
    <property type="match status" value="1"/>
</dbReference>
<accession>A0ABS3Z8F9</accession>
<dbReference type="NCBIfam" id="TIGR01730">
    <property type="entry name" value="RND_mfp"/>
    <property type="match status" value="1"/>
</dbReference>
<dbReference type="Gene3D" id="2.40.420.20">
    <property type="match status" value="1"/>
</dbReference>
<evidence type="ECO:0000256" key="3">
    <source>
        <dbReference type="SAM" id="Coils"/>
    </source>
</evidence>
<keyword evidence="3" id="KW-0175">Coiled coil</keyword>
<gene>
    <name evidence="10" type="ORF">H9C73_04565</name>
</gene>
<feature type="chain" id="PRO_5046897554" evidence="5">
    <location>
        <begin position="25"/>
        <end position="382"/>
    </location>
</feature>
<dbReference type="PANTHER" id="PTHR30158">
    <property type="entry name" value="ACRA/E-RELATED COMPONENT OF DRUG EFFLUX TRANSPORTER"/>
    <property type="match status" value="1"/>
</dbReference>
<feature type="domain" description="Multidrug resistance protein MdtA-like C-terminal permuted SH3" evidence="9">
    <location>
        <begin position="303"/>
        <end position="360"/>
    </location>
</feature>
<dbReference type="InterPro" id="IPR058624">
    <property type="entry name" value="MdtA-like_HH"/>
</dbReference>
<feature type="domain" description="Multidrug resistance protein MdtA-like barrel-sandwich hybrid" evidence="7">
    <location>
        <begin position="67"/>
        <end position="207"/>
    </location>
</feature>
<evidence type="ECO:0000313" key="11">
    <source>
        <dbReference type="Proteomes" id="UP000810171"/>
    </source>
</evidence>
<dbReference type="EMBL" id="JACVEW010000005">
    <property type="protein sequence ID" value="MBP0047997.1"/>
    <property type="molecule type" value="Genomic_DNA"/>
</dbReference>
<feature type="region of interest" description="Disordered" evidence="4">
    <location>
        <begin position="360"/>
        <end position="382"/>
    </location>
</feature>
<evidence type="ECO:0000256" key="2">
    <source>
        <dbReference type="ARBA" id="ARBA00009477"/>
    </source>
</evidence>
<name>A0ABS3Z8F9_9GAMM</name>
<comment type="subcellular location">
    <subcellularLocation>
        <location evidence="1">Cell inner membrane</location>
        <topology evidence="1">Lipid-anchor</topology>
    </subcellularLocation>
</comment>
<dbReference type="InterPro" id="IPR058625">
    <property type="entry name" value="MdtA-like_BSH"/>
</dbReference>
<dbReference type="Proteomes" id="UP000810171">
    <property type="component" value="Unassembled WGS sequence"/>
</dbReference>
<dbReference type="Pfam" id="PF25967">
    <property type="entry name" value="RND-MFP_C"/>
    <property type="match status" value="1"/>
</dbReference>
<dbReference type="Gene3D" id="2.40.50.100">
    <property type="match status" value="1"/>
</dbReference>
<reference evidence="10 11" key="1">
    <citation type="submission" date="2020-09" db="EMBL/GenBank/DDBJ databases">
        <authorList>
            <person name="Tanuku N.R.S."/>
        </authorList>
    </citation>
    <scope>NUCLEOTIDE SEQUENCE [LARGE SCALE GENOMIC DNA]</scope>
    <source>
        <strain evidence="10 11">AK62</strain>
    </source>
</reference>
<evidence type="ECO:0000259" key="8">
    <source>
        <dbReference type="Pfam" id="PF25944"/>
    </source>
</evidence>
<evidence type="ECO:0000256" key="5">
    <source>
        <dbReference type="SAM" id="SignalP"/>
    </source>
</evidence>
<comment type="caution">
    <text evidence="10">The sequence shown here is derived from an EMBL/GenBank/DDBJ whole genome shotgun (WGS) entry which is preliminary data.</text>
</comment>
<keyword evidence="5" id="KW-0732">Signal</keyword>
<dbReference type="InterPro" id="IPR058627">
    <property type="entry name" value="MdtA-like_C"/>
</dbReference>
<evidence type="ECO:0000256" key="1">
    <source>
        <dbReference type="ARBA" id="ARBA00004519"/>
    </source>
</evidence>
<dbReference type="Gene3D" id="1.10.287.470">
    <property type="entry name" value="Helix hairpin bin"/>
    <property type="match status" value="1"/>
</dbReference>
<protein>
    <submittedName>
        <fullName evidence="10">Efflux RND transporter periplasmic adaptor subunit</fullName>
    </submittedName>
</protein>
<dbReference type="Pfam" id="PF25876">
    <property type="entry name" value="HH_MFP_RND"/>
    <property type="match status" value="1"/>
</dbReference>
<proteinExistence type="inferred from homology"/>
<keyword evidence="11" id="KW-1185">Reference proteome</keyword>
<organism evidence="10 11">
    <name type="scientific">Marinobacterium alkalitolerans</name>
    <dbReference type="NCBI Taxonomy" id="1542925"/>
    <lineage>
        <taxon>Bacteria</taxon>
        <taxon>Pseudomonadati</taxon>
        <taxon>Pseudomonadota</taxon>
        <taxon>Gammaproteobacteria</taxon>
        <taxon>Oceanospirillales</taxon>
        <taxon>Oceanospirillaceae</taxon>
        <taxon>Marinobacterium</taxon>
    </lineage>
</organism>
<evidence type="ECO:0000259" key="9">
    <source>
        <dbReference type="Pfam" id="PF25967"/>
    </source>
</evidence>
<dbReference type="RefSeq" id="WP_209286619.1">
    <property type="nucleotide sequence ID" value="NZ_JACVEW010000005.1"/>
</dbReference>
<evidence type="ECO:0000256" key="4">
    <source>
        <dbReference type="SAM" id="MobiDB-lite"/>
    </source>
</evidence>
<dbReference type="Pfam" id="PF25944">
    <property type="entry name" value="Beta-barrel_RND"/>
    <property type="match status" value="1"/>
</dbReference>
<evidence type="ECO:0000313" key="10">
    <source>
        <dbReference type="EMBL" id="MBP0047997.1"/>
    </source>
</evidence>
<comment type="similarity">
    <text evidence="2">Belongs to the membrane fusion protein (MFP) (TC 8.A.1) family.</text>
</comment>
<evidence type="ECO:0000259" key="7">
    <source>
        <dbReference type="Pfam" id="PF25917"/>
    </source>
</evidence>
<dbReference type="Pfam" id="PF25917">
    <property type="entry name" value="BSH_RND"/>
    <property type="match status" value="1"/>
</dbReference>